<evidence type="ECO:0000259" key="1">
    <source>
        <dbReference type="PROSITE" id="PS50990"/>
    </source>
</evidence>
<dbReference type="GO" id="GO:0008233">
    <property type="term" value="F:peptidase activity"/>
    <property type="evidence" value="ECO:0007669"/>
    <property type="project" value="InterPro"/>
</dbReference>
<dbReference type="GO" id="GO:0016020">
    <property type="term" value="C:membrane"/>
    <property type="evidence" value="ECO:0007669"/>
    <property type="project" value="InterPro"/>
</dbReference>
<dbReference type="PROSITE" id="PS50990">
    <property type="entry name" value="PEPTIDASE_C39"/>
    <property type="match status" value="1"/>
</dbReference>
<dbReference type="GO" id="GO:0005524">
    <property type="term" value="F:ATP binding"/>
    <property type="evidence" value="ECO:0007669"/>
    <property type="project" value="InterPro"/>
</dbReference>
<reference evidence="2 3" key="1">
    <citation type="submission" date="2019-02" db="EMBL/GenBank/DDBJ databases">
        <authorList>
            <person name="Fomenkov A."/>
            <person name="Dubinina G."/>
            <person name="Grabovich M."/>
            <person name="Vincze T."/>
            <person name="Roberts R.J."/>
        </authorList>
    </citation>
    <scope>NUCLEOTIDE SEQUENCE [LARGE SCALE GENOMIC DNA]</scope>
    <source>
        <strain evidence="2 3">P</strain>
    </source>
</reference>
<accession>A0A5C1QD47</accession>
<dbReference type="RefSeq" id="WP_149568506.1">
    <property type="nucleotide sequence ID" value="NZ_CP035807.1"/>
</dbReference>
<evidence type="ECO:0000313" key="3">
    <source>
        <dbReference type="Proteomes" id="UP000323824"/>
    </source>
</evidence>
<dbReference type="Pfam" id="PF03412">
    <property type="entry name" value="Peptidase_C39"/>
    <property type="match status" value="1"/>
</dbReference>
<dbReference type="Gene3D" id="3.90.70.10">
    <property type="entry name" value="Cysteine proteinases"/>
    <property type="match status" value="1"/>
</dbReference>
<dbReference type="OrthoDB" id="360699at2"/>
<keyword evidence="3" id="KW-1185">Reference proteome</keyword>
<gene>
    <name evidence="2" type="ORF">EW093_11270</name>
</gene>
<organism evidence="2 3">
    <name type="scientific">Thiospirochaeta perfilievii</name>
    <dbReference type="NCBI Taxonomy" id="252967"/>
    <lineage>
        <taxon>Bacteria</taxon>
        <taxon>Pseudomonadati</taxon>
        <taxon>Spirochaetota</taxon>
        <taxon>Spirochaetia</taxon>
        <taxon>Spirochaetales</taxon>
        <taxon>Spirochaetaceae</taxon>
        <taxon>Thiospirochaeta</taxon>
    </lineage>
</organism>
<feature type="domain" description="Peptidase C39" evidence="1">
    <location>
        <begin position="26"/>
        <end position="151"/>
    </location>
</feature>
<dbReference type="Proteomes" id="UP000323824">
    <property type="component" value="Chromosome"/>
</dbReference>
<name>A0A5C1QD47_9SPIO</name>
<proteinExistence type="predicted"/>
<dbReference type="GO" id="GO:0006508">
    <property type="term" value="P:proteolysis"/>
    <property type="evidence" value="ECO:0007669"/>
    <property type="project" value="InterPro"/>
</dbReference>
<dbReference type="EMBL" id="CP035807">
    <property type="protein sequence ID" value="QEN05268.1"/>
    <property type="molecule type" value="Genomic_DNA"/>
</dbReference>
<reference evidence="2 3" key="2">
    <citation type="submission" date="2019-09" db="EMBL/GenBank/DDBJ databases">
        <title>Complete Genome Sequence and Methylome Analysis of free living Spirochaetas.</title>
        <authorList>
            <person name="Leshcheva N."/>
            <person name="Mikheeva N."/>
        </authorList>
    </citation>
    <scope>NUCLEOTIDE SEQUENCE [LARGE SCALE GENOMIC DNA]</scope>
    <source>
        <strain evidence="2 3">P</strain>
    </source>
</reference>
<sequence>MTKLTFELVSLVIPKEDLKFKYVHEQGYDNSCGASITSSLLDIYWRKKCNEYELLEKIKDGKYTVNLNDISEFISEYGLLTKSYEMTLDQLINNSEKYYPIIVHYDYPNKHFALFLGYRDFRIVTADPARGIEVLSVKQFNDRWSNKVVIVASQTENSDKKTLEKAVNVNLRRIDLLHRRAW</sequence>
<dbReference type="AlphaFoldDB" id="A0A5C1QD47"/>
<dbReference type="InterPro" id="IPR005074">
    <property type="entry name" value="Peptidase_C39"/>
</dbReference>
<protein>
    <recommendedName>
        <fullName evidence="1">Peptidase C39 domain-containing protein</fullName>
    </recommendedName>
</protein>
<dbReference type="KEGG" id="sper:EW093_11270"/>
<evidence type="ECO:0000313" key="2">
    <source>
        <dbReference type="EMBL" id="QEN05268.1"/>
    </source>
</evidence>